<reference evidence="12" key="1">
    <citation type="journal article" date="2008" name="Nature">
        <title>The amphioxus genome and the evolution of the chordate karyotype.</title>
        <authorList>
            <consortium name="US DOE Joint Genome Institute (JGI-PGF)"/>
            <person name="Putnam N.H."/>
            <person name="Butts T."/>
            <person name="Ferrier D.E.K."/>
            <person name="Furlong R.F."/>
            <person name="Hellsten U."/>
            <person name="Kawashima T."/>
            <person name="Robinson-Rechavi M."/>
            <person name="Shoguchi E."/>
            <person name="Terry A."/>
            <person name="Yu J.-K."/>
            <person name="Benito-Gutierrez E.L."/>
            <person name="Dubchak I."/>
            <person name="Garcia-Fernandez J."/>
            <person name="Gibson-Brown J.J."/>
            <person name="Grigoriev I.V."/>
            <person name="Horton A.C."/>
            <person name="de Jong P.J."/>
            <person name="Jurka J."/>
            <person name="Kapitonov V.V."/>
            <person name="Kohara Y."/>
            <person name="Kuroki Y."/>
            <person name="Lindquist E."/>
            <person name="Lucas S."/>
            <person name="Osoegawa K."/>
            <person name="Pennacchio L.A."/>
            <person name="Salamov A.A."/>
            <person name="Satou Y."/>
            <person name="Sauka-Spengler T."/>
            <person name="Schmutz J."/>
            <person name="Shin-I T."/>
            <person name="Toyoda A."/>
            <person name="Bronner-Fraser M."/>
            <person name="Fujiyama A."/>
            <person name="Holland L.Z."/>
            <person name="Holland P.W.H."/>
            <person name="Satoh N."/>
            <person name="Rokhsar D.S."/>
        </authorList>
    </citation>
    <scope>NUCLEOTIDE SEQUENCE [LARGE SCALE GENOMIC DNA]</scope>
    <source>
        <strain evidence="12">S238N-H82</strain>
        <tissue evidence="12">Testes</tissue>
    </source>
</reference>
<evidence type="ECO:0000259" key="10">
    <source>
        <dbReference type="PROSITE" id="PS50137"/>
    </source>
</evidence>
<dbReference type="PANTHER" id="PTHR10910">
    <property type="entry name" value="EUKARYOTE SPECIFIC DSRNA BINDING PROTEIN"/>
    <property type="match status" value="1"/>
</dbReference>
<dbReference type="PROSITE" id="PS50137">
    <property type="entry name" value="DS_RBD"/>
    <property type="match status" value="2"/>
</dbReference>
<sequence>MIQNEGKKEIPKYGSASSKNAVMQLNELKPGLQYRLISQSGPPHAPEFVMSVEMNGQTFKGRGRTKKEAKLRAAEQVLRSFVKSKSASKTYQTIGRKPTPYTTDHTDSDNSLEEEPNKPQEYSPDRSTDESNPLDGACVPPFGAVHSPYSTTYTPQGGKNPLMILNELRPGLKYELVSETGESHAKNFVMAVTIDGRTCEGSGRSKKLAKIRAAQAALQEIFNYQFTPSPGKEPILSSEGVSSHQTQALADRISRLVLDKFSELTSGFTSQHARRKVLAGMVMTRGEDNMETADARVISLATGTKCINGEYMSVKGKALNDCHAEIVSRRSLLRYLYSQLDLLLEPGVKKKEESIFESKEDGKGYRLKDDVQFHLYISTSPCGDARIFSPHEADTDAEAADRHPNRKARGQLRTKIESGEGTIPVTSSSSVQTWDGVLQGERLLTMSCSDKIARWNVLGIQGALLSYFVEPIYLSSIILGSLYHGDHLSRAVYQRLGNLRALPPQYRLNRPLLSGISNAESRQPGRAPNFSVNWTVLDAELEVVNTMTGKDDNAKASRCSKYYFFQRWNKLFGRLSSTTGRRERHRPRQYSEAKLLSGDYQAAKTKMVRAFQRAGLGLWVKKPIDQDQFELHEI</sequence>
<evidence type="ECO:0000256" key="5">
    <source>
        <dbReference type="ARBA" id="ARBA00022833"/>
    </source>
</evidence>
<dbReference type="EMBL" id="GG666596">
    <property type="protein sequence ID" value="EEN51026.1"/>
    <property type="molecule type" value="Genomic_DNA"/>
</dbReference>
<evidence type="ECO:0000313" key="12">
    <source>
        <dbReference type="EMBL" id="EEN51026.1"/>
    </source>
</evidence>
<keyword evidence="6 8" id="KW-0694">RNA-binding</keyword>
<accession>C3Z8S7</accession>
<name>C3Z8S7_BRAFL</name>
<dbReference type="InterPro" id="IPR044459">
    <property type="entry name" value="ADAR2_DSRM_2"/>
</dbReference>
<dbReference type="CDD" id="cd19898">
    <property type="entry name" value="DSRM_RED1_rpt2"/>
    <property type="match status" value="1"/>
</dbReference>
<evidence type="ECO:0000259" key="11">
    <source>
        <dbReference type="PROSITE" id="PS50141"/>
    </source>
</evidence>
<dbReference type="InterPro" id="IPR002466">
    <property type="entry name" value="A_deamin"/>
</dbReference>
<dbReference type="Pfam" id="PF02137">
    <property type="entry name" value="A_deamin"/>
    <property type="match status" value="1"/>
</dbReference>
<dbReference type="FunFam" id="3.30.160.20:FF:000011">
    <property type="entry name" value="double-stranded RNA-specific editase 1 isoform X1"/>
    <property type="match status" value="1"/>
</dbReference>
<dbReference type="GO" id="GO:0005634">
    <property type="term" value="C:nucleus"/>
    <property type="evidence" value="ECO:0007669"/>
    <property type="project" value="UniProtKB-SubCell"/>
</dbReference>
<keyword evidence="7" id="KW-0539">Nucleus</keyword>
<evidence type="ECO:0000256" key="1">
    <source>
        <dbReference type="ARBA" id="ARBA00004123"/>
    </source>
</evidence>
<dbReference type="InterPro" id="IPR014720">
    <property type="entry name" value="dsRBD_dom"/>
</dbReference>
<feature type="domain" description="DRBM" evidence="10">
    <location>
        <begin position="17"/>
        <end position="83"/>
    </location>
</feature>
<proteinExistence type="predicted"/>
<dbReference type="SUPFAM" id="SSF54768">
    <property type="entry name" value="dsRNA-binding domain-like"/>
    <property type="match status" value="2"/>
</dbReference>
<feature type="compositionally biased region" description="Basic and acidic residues" evidence="9">
    <location>
        <begin position="115"/>
        <end position="129"/>
    </location>
</feature>
<evidence type="ECO:0000256" key="6">
    <source>
        <dbReference type="ARBA" id="ARBA00022884"/>
    </source>
</evidence>
<dbReference type="SMART" id="SM00358">
    <property type="entry name" value="DSRM"/>
    <property type="match status" value="2"/>
</dbReference>
<keyword evidence="4" id="KW-0378">Hydrolase</keyword>
<dbReference type="FunFam" id="3.30.160.20:FF:000009">
    <property type="entry name" value="Adenosine deaminase RNA-specific B2 (inactive)"/>
    <property type="match status" value="1"/>
</dbReference>
<keyword evidence="2" id="KW-0479">Metal-binding</keyword>
<feature type="domain" description="A to I editase" evidence="11">
    <location>
        <begin position="299"/>
        <end position="629"/>
    </location>
</feature>
<evidence type="ECO:0000256" key="9">
    <source>
        <dbReference type="SAM" id="MobiDB-lite"/>
    </source>
</evidence>
<evidence type="ECO:0000256" key="2">
    <source>
        <dbReference type="ARBA" id="ARBA00022723"/>
    </source>
</evidence>
<dbReference type="Gene3D" id="3.30.160.20">
    <property type="match status" value="2"/>
</dbReference>
<evidence type="ECO:0000256" key="3">
    <source>
        <dbReference type="ARBA" id="ARBA00022737"/>
    </source>
</evidence>
<feature type="domain" description="DRBM" evidence="10">
    <location>
        <begin position="157"/>
        <end position="223"/>
    </location>
</feature>
<keyword evidence="5" id="KW-0862">Zinc</keyword>
<dbReference type="GO" id="GO:0004000">
    <property type="term" value="F:adenosine deaminase activity"/>
    <property type="evidence" value="ECO:0007669"/>
    <property type="project" value="InterPro"/>
</dbReference>
<gene>
    <name evidence="12" type="ORF">BRAFLDRAFT_237436</name>
</gene>
<dbReference type="GO" id="GO:0006396">
    <property type="term" value="P:RNA processing"/>
    <property type="evidence" value="ECO:0007669"/>
    <property type="project" value="InterPro"/>
</dbReference>
<feature type="region of interest" description="Disordered" evidence="9">
    <location>
        <begin position="88"/>
        <end position="138"/>
    </location>
</feature>
<dbReference type="SMART" id="SM00552">
    <property type="entry name" value="ADEAMc"/>
    <property type="match status" value="1"/>
</dbReference>
<keyword evidence="3" id="KW-0677">Repeat</keyword>
<dbReference type="CDD" id="cd19865">
    <property type="entry name" value="DSRM_STRBP_RED-like_rpt1"/>
    <property type="match status" value="1"/>
</dbReference>
<dbReference type="PANTHER" id="PTHR10910:SF62">
    <property type="entry name" value="AT07585P-RELATED"/>
    <property type="match status" value="1"/>
</dbReference>
<dbReference type="InParanoid" id="C3Z8S7"/>
<evidence type="ECO:0000256" key="7">
    <source>
        <dbReference type="ARBA" id="ARBA00023242"/>
    </source>
</evidence>
<dbReference type="PROSITE" id="PS50141">
    <property type="entry name" value="A_DEAMIN_EDITASE"/>
    <property type="match status" value="1"/>
</dbReference>
<organism>
    <name type="scientific">Branchiostoma floridae</name>
    <name type="common">Florida lancelet</name>
    <name type="synonym">Amphioxus</name>
    <dbReference type="NCBI Taxonomy" id="7739"/>
    <lineage>
        <taxon>Eukaryota</taxon>
        <taxon>Metazoa</taxon>
        <taxon>Chordata</taxon>
        <taxon>Cephalochordata</taxon>
        <taxon>Leptocardii</taxon>
        <taxon>Amphioxiformes</taxon>
        <taxon>Branchiostomatidae</taxon>
        <taxon>Branchiostoma</taxon>
    </lineage>
</organism>
<dbReference type="eggNOG" id="KOG2777">
    <property type="taxonomic scope" value="Eukaryota"/>
</dbReference>
<evidence type="ECO:0000256" key="8">
    <source>
        <dbReference type="PROSITE-ProRule" id="PRU00266"/>
    </source>
</evidence>
<dbReference type="GO" id="GO:0003723">
    <property type="term" value="F:RNA binding"/>
    <property type="evidence" value="ECO:0007669"/>
    <property type="project" value="UniProtKB-UniRule"/>
</dbReference>
<evidence type="ECO:0000256" key="4">
    <source>
        <dbReference type="ARBA" id="ARBA00022801"/>
    </source>
</evidence>
<dbReference type="AlphaFoldDB" id="C3Z8S7"/>
<dbReference type="GO" id="GO:0046872">
    <property type="term" value="F:metal ion binding"/>
    <property type="evidence" value="ECO:0007669"/>
    <property type="project" value="UniProtKB-KW"/>
</dbReference>
<comment type="subcellular location">
    <subcellularLocation>
        <location evidence="1">Nucleus</location>
    </subcellularLocation>
</comment>
<protein>
    <submittedName>
        <fullName evidence="12">Uncharacterized protein</fullName>
    </submittedName>
</protein>
<dbReference type="Pfam" id="PF00035">
    <property type="entry name" value="dsrm"/>
    <property type="match status" value="2"/>
</dbReference>